<dbReference type="RefSeq" id="WP_012875903.1">
    <property type="nucleotide sequence ID" value="NC_013526.1"/>
</dbReference>
<comment type="similarity">
    <text evidence="1">Belongs to the short-chain dehydrogenases/reductases (SDR) family.</text>
</comment>
<evidence type="ECO:0000256" key="1">
    <source>
        <dbReference type="ARBA" id="ARBA00006484"/>
    </source>
</evidence>
<dbReference type="Pfam" id="PF13561">
    <property type="entry name" value="adh_short_C2"/>
    <property type="match status" value="1"/>
</dbReference>
<dbReference type="InterPro" id="IPR020904">
    <property type="entry name" value="Sc_DH/Rdtase_CS"/>
</dbReference>
<keyword evidence="2" id="KW-0560">Oxidoreductase</keyword>
<organism evidence="3 4">
    <name type="scientific">Thermobaculum terrenum (strain ATCC BAA-798 / CCMEE 7001 / YNP1)</name>
    <dbReference type="NCBI Taxonomy" id="525904"/>
    <lineage>
        <taxon>Bacteria</taxon>
        <taxon>Bacillati</taxon>
        <taxon>Chloroflexota</taxon>
        <taxon>Chloroflexia</taxon>
        <taxon>Candidatus Thermobaculales</taxon>
        <taxon>Candidatus Thermobaculaceae</taxon>
        <taxon>Thermobaculum</taxon>
    </lineage>
</organism>
<dbReference type="CDD" id="cd05233">
    <property type="entry name" value="SDR_c"/>
    <property type="match status" value="1"/>
</dbReference>
<dbReference type="PRINTS" id="PR00081">
    <property type="entry name" value="GDHRDH"/>
</dbReference>
<dbReference type="AlphaFoldDB" id="D1CGK1"/>
<dbReference type="InterPro" id="IPR036291">
    <property type="entry name" value="NAD(P)-bd_dom_sf"/>
</dbReference>
<evidence type="ECO:0000313" key="3">
    <source>
        <dbReference type="EMBL" id="ACZ42872.1"/>
    </source>
</evidence>
<dbReference type="FunFam" id="3.40.50.720:FF:000084">
    <property type="entry name" value="Short-chain dehydrogenase reductase"/>
    <property type="match status" value="1"/>
</dbReference>
<dbReference type="PROSITE" id="PS00061">
    <property type="entry name" value="ADH_SHORT"/>
    <property type="match status" value="1"/>
</dbReference>
<dbReference type="Gene3D" id="3.40.50.720">
    <property type="entry name" value="NAD(P)-binding Rossmann-like Domain"/>
    <property type="match status" value="1"/>
</dbReference>
<gene>
    <name evidence="3" type="ordered locus">Tter_1966</name>
</gene>
<accession>D1CGK1</accession>
<evidence type="ECO:0000256" key="2">
    <source>
        <dbReference type="ARBA" id="ARBA00023002"/>
    </source>
</evidence>
<dbReference type="EMBL" id="CP001826">
    <property type="protein sequence ID" value="ACZ42872.1"/>
    <property type="molecule type" value="Genomic_DNA"/>
</dbReference>
<dbReference type="OrthoDB" id="5354363at2"/>
<dbReference type="Proteomes" id="UP000000323">
    <property type="component" value="Chromosome 2"/>
</dbReference>
<dbReference type="HOGENOM" id="CLU_010194_1_0_0"/>
<dbReference type="SUPFAM" id="SSF51735">
    <property type="entry name" value="NAD(P)-binding Rossmann-fold domains"/>
    <property type="match status" value="1"/>
</dbReference>
<proteinExistence type="inferred from homology"/>
<dbReference type="STRING" id="525904.Tter_1966"/>
<dbReference type="KEGG" id="ttr:Tter_1966"/>
<reference evidence="4" key="1">
    <citation type="journal article" date="2010" name="Stand. Genomic Sci.">
        <title>Complete genome sequence of 'Thermobaculum terrenum' type strain (YNP1).</title>
        <authorList>
            <person name="Kiss H."/>
            <person name="Cleland D."/>
            <person name="Lapidus A."/>
            <person name="Lucas S."/>
            <person name="Glavina Del Rio T."/>
            <person name="Nolan M."/>
            <person name="Tice H."/>
            <person name="Han C."/>
            <person name="Goodwin L."/>
            <person name="Pitluck S."/>
            <person name="Liolios K."/>
            <person name="Ivanova N."/>
            <person name="Mavromatis K."/>
            <person name="Ovchinnikova G."/>
            <person name="Pati A."/>
            <person name="Chen A."/>
            <person name="Palaniappan K."/>
            <person name="Land M."/>
            <person name="Hauser L."/>
            <person name="Chang Y."/>
            <person name="Jeffries C."/>
            <person name="Lu M."/>
            <person name="Brettin T."/>
            <person name="Detter J."/>
            <person name="Goker M."/>
            <person name="Tindall B."/>
            <person name="Beck B."/>
            <person name="McDermott T."/>
            <person name="Woyke T."/>
            <person name="Bristow J."/>
            <person name="Eisen J."/>
            <person name="Markowitz V."/>
            <person name="Hugenholtz P."/>
            <person name="Kyrpides N."/>
            <person name="Klenk H."/>
            <person name="Cheng J."/>
        </authorList>
    </citation>
    <scope>NUCLEOTIDE SEQUENCE [LARGE SCALE GENOMIC DNA]</scope>
    <source>
        <strain evidence="4">ATCC BAA-798 / YNP1</strain>
    </source>
</reference>
<dbReference type="NCBIfam" id="NF005559">
    <property type="entry name" value="PRK07231.1"/>
    <property type="match status" value="1"/>
</dbReference>
<dbReference type="PANTHER" id="PTHR43477:SF1">
    <property type="entry name" value="DIHYDROANTICAPSIN 7-DEHYDROGENASE"/>
    <property type="match status" value="1"/>
</dbReference>
<protein>
    <submittedName>
        <fullName evidence="3">Short-chain dehydrogenase/reductase SDR</fullName>
    </submittedName>
</protein>
<dbReference type="PANTHER" id="PTHR43477">
    <property type="entry name" value="DIHYDROANTICAPSIN 7-DEHYDROGENASE"/>
    <property type="match status" value="1"/>
</dbReference>
<keyword evidence="4" id="KW-1185">Reference proteome</keyword>
<sequence length="254" mass="26557">MRLDGKVAVITGAASGIGRGTAEVFAEHGARLVLVDLDAEGLAGLVGQLKAGGAEVVGISGDVSHKATAVEAVGAALRQYGRIDVVFNNAGVMYSGAFHELGDDLWDRVLDVNLRGTYLFCREAIPHMLEQGRGSIINMSSVMATLTEPGYEAYTTSKAGIIGLTKAIAVSYAERGIRCNCVCPGWVDTPLNRRLAEELGGMDRLNALIKQQQPNGRMLSTREVANAVLFLASDESSGVTGAAIYVDGGASSAI</sequence>
<evidence type="ECO:0000313" key="4">
    <source>
        <dbReference type="Proteomes" id="UP000000323"/>
    </source>
</evidence>
<dbReference type="GO" id="GO:0016491">
    <property type="term" value="F:oxidoreductase activity"/>
    <property type="evidence" value="ECO:0007669"/>
    <property type="project" value="UniProtKB-KW"/>
</dbReference>
<dbReference type="InterPro" id="IPR051122">
    <property type="entry name" value="SDR_DHRS6-like"/>
</dbReference>
<name>D1CGK1_THET1</name>
<dbReference type="InterPro" id="IPR002347">
    <property type="entry name" value="SDR_fam"/>
</dbReference>
<dbReference type="PRINTS" id="PR00080">
    <property type="entry name" value="SDRFAMILY"/>
</dbReference>
<dbReference type="eggNOG" id="COG1028">
    <property type="taxonomic scope" value="Bacteria"/>
</dbReference>